<dbReference type="SFLD" id="SFLDG01144">
    <property type="entry name" value="C2.B.4:_PGP_Like"/>
    <property type="match status" value="1"/>
</dbReference>
<dbReference type="Pfam" id="PF08282">
    <property type="entry name" value="Hydrolase_3"/>
    <property type="match status" value="1"/>
</dbReference>
<dbReference type="Proteomes" id="UP000189475">
    <property type="component" value="Unassembled WGS sequence"/>
</dbReference>
<dbReference type="InterPro" id="IPR000150">
    <property type="entry name" value="Cof"/>
</dbReference>
<dbReference type="Gene3D" id="3.30.1240.10">
    <property type="match status" value="1"/>
</dbReference>
<dbReference type="PROSITE" id="PS01229">
    <property type="entry name" value="COF_2"/>
    <property type="match status" value="1"/>
</dbReference>
<dbReference type="SUPFAM" id="SSF56784">
    <property type="entry name" value="HAD-like"/>
    <property type="match status" value="1"/>
</dbReference>
<organism evidence="1 2">
    <name type="scientific">Vibrio palustris</name>
    <dbReference type="NCBI Taxonomy" id="1918946"/>
    <lineage>
        <taxon>Bacteria</taxon>
        <taxon>Pseudomonadati</taxon>
        <taxon>Pseudomonadota</taxon>
        <taxon>Gammaproteobacteria</taxon>
        <taxon>Vibrionales</taxon>
        <taxon>Vibrionaceae</taxon>
        <taxon>Vibrio</taxon>
    </lineage>
</organism>
<dbReference type="InterPro" id="IPR036412">
    <property type="entry name" value="HAD-like_sf"/>
</dbReference>
<keyword evidence="2" id="KW-1185">Reference proteome</keyword>
<proteinExistence type="predicted"/>
<evidence type="ECO:0000313" key="1">
    <source>
        <dbReference type="EMBL" id="SJL83053.1"/>
    </source>
</evidence>
<dbReference type="PROSITE" id="PS01228">
    <property type="entry name" value="COF_1"/>
    <property type="match status" value="1"/>
</dbReference>
<dbReference type="NCBIfam" id="TIGR01484">
    <property type="entry name" value="HAD-SF-IIB"/>
    <property type="match status" value="1"/>
</dbReference>
<dbReference type="InterPro" id="IPR006379">
    <property type="entry name" value="HAD-SF_hydro_IIB"/>
</dbReference>
<dbReference type="EMBL" id="FUFT01000002">
    <property type="protein sequence ID" value="SJL83053.1"/>
    <property type="molecule type" value="Genomic_DNA"/>
</dbReference>
<dbReference type="EC" id="3.1.3.23" evidence="1"/>
<dbReference type="SFLD" id="SFLDS00003">
    <property type="entry name" value="Haloacid_Dehalogenase"/>
    <property type="match status" value="1"/>
</dbReference>
<dbReference type="GO" id="GO:0050308">
    <property type="term" value="F:sugar-phosphatase activity"/>
    <property type="evidence" value="ECO:0007669"/>
    <property type="project" value="UniProtKB-EC"/>
</dbReference>
<dbReference type="InterPro" id="IPR023214">
    <property type="entry name" value="HAD_sf"/>
</dbReference>
<dbReference type="AlphaFoldDB" id="A0A1R4B2C7"/>
<dbReference type="STRING" id="1918946.VPAL9027_01001"/>
<dbReference type="GO" id="GO:0005829">
    <property type="term" value="C:cytosol"/>
    <property type="evidence" value="ECO:0007669"/>
    <property type="project" value="TreeGrafter"/>
</dbReference>
<dbReference type="OrthoDB" id="9781413at2"/>
<accession>A0A1R4B2C7</accession>
<dbReference type="SFLD" id="SFLDG01140">
    <property type="entry name" value="C2.B:_Phosphomannomutase_and_P"/>
    <property type="match status" value="1"/>
</dbReference>
<protein>
    <submittedName>
        <fullName evidence="1">Sugar phosphatase YidA</fullName>
        <ecNumber evidence="1">3.1.3.23</ecNumber>
    </submittedName>
</protein>
<sequence>MYKIIALDMDGTLLNSQKQMSARTIAAIHKARQQGIKVVLASGRPIEGMRQQLAELEINGKDDYVLYYNGSLVENLGTGEIVHQCITDGKAAKKIARIAKQLNVNVHAFSQIHGLITPKNSQYTEVEATINGIGITEMDFETLEDDHPIIKTMIIDEPSALDKAISALPPELFEEFTIVKSAPYFLEFLNPASNKGAGLAAVAKLLNVPAEQIISMGDAGNDIHMLQYAGLGIAMENAMDETKAVANAITASNDQDGVAIAIEKYALK</sequence>
<evidence type="ECO:0000313" key="2">
    <source>
        <dbReference type="Proteomes" id="UP000189475"/>
    </source>
</evidence>
<name>A0A1R4B2C7_9VIBR</name>
<dbReference type="GO" id="GO:0000287">
    <property type="term" value="F:magnesium ion binding"/>
    <property type="evidence" value="ECO:0007669"/>
    <property type="project" value="TreeGrafter"/>
</dbReference>
<reference evidence="1 2" key="1">
    <citation type="submission" date="2017-02" db="EMBL/GenBank/DDBJ databases">
        <authorList>
            <person name="Peterson S.W."/>
        </authorList>
    </citation>
    <scope>NUCLEOTIDE SEQUENCE [LARGE SCALE GENOMIC DNA]</scope>
    <source>
        <strain evidence="1 2">CECT 9027</strain>
    </source>
</reference>
<dbReference type="PANTHER" id="PTHR10000">
    <property type="entry name" value="PHOSPHOSERINE PHOSPHATASE"/>
    <property type="match status" value="1"/>
</dbReference>
<dbReference type="RefSeq" id="WP_077312908.1">
    <property type="nucleotide sequence ID" value="NZ_AP024887.1"/>
</dbReference>
<gene>
    <name evidence="1" type="primary">yidA</name>
    <name evidence="1" type="ORF">VPAL9027_01001</name>
</gene>
<dbReference type="Gene3D" id="3.40.50.1000">
    <property type="entry name" value="HAD superfamily/HAD-like"/>
    <property type="match status" value="1"/>
</dbReference>
<dbReference type="CDD" id="cd07516">
    <property type="entry name" value="HAD_Pase"/>
    <property type="match status" value="1"/>
</dbReference>
<keyword evidence="1" id="KW-0378">Hydrolase</keyword>
<dbReference type="PANTHER" id="PTHR10000:SF8">
    <property type="entry name" value="HAD SUPERFAMILY HYDROLASE-LIKE, TYPE 3"/>
    <property type="match status" value="1"/>
</dbReference>
<dbReference type="NCBIfam" id="TIGR00099">
    <property type="entry name" value="Cof-subfamily"/>
    <property type="match status" value="1"/>
</dbReference>